<sequence>MMQSIVVLHSMNKTIAVTGTLLDHKQTVDLHDERKQYFVTQSTVRICNFPPASNAEIFTSDLLKV</sequence>
<dbReference type="EMBL" id="JAVLVU010000001">
    <property type="protein sequence ID" value="MDT3401196.1"/>
    <property type="molecule type" value="Genomic_DNA"/>
</dbReference>
<evidence type="ECO:0000313" key="2">
    <source>
        <dbReference type="Proteomes" id="UP001258315"/>
    </source>
</evidence>
<accession>A0ABU3GP05</accession>
<organism evidence="1 2">
    <name type="scientific">Mucilaginibacter terrae</name>
    <dbReference type="NCBI Taxonomy" id="1955052"/>
    <lineage>
        <taxon>Bacteria</taxon>
        <taxon>Pseudomonadati</taxon>
        <taxon>Bacteroidota</taxon>
        <taxon>Sphingobacteriia</taxon>
        <taxon>Sphingobacteriales</taxon>
        <taxon>Sphingobacteriaceae</taxon>
        <taxon>Mucilaginibacter</taxon>
    </lineage>
</organism>
<gene>
    <name evidence="1" type="ORF">QE417_000268</name>
</gene>
<reference evidence="2" key="1">
    <citation type="submission" date="2023-07" db="EMBL/GenBank/DDBJ databases">
        <title>Functional and genomic diversity of the sorghum phyllosphere microbiome.</title>
        <authorList>
            <person name="Shade A."/>
        </authorList>
    </citation>
    <scope>NUCLEOTIDE SEQUENCE [LARGE SCALE GENOMIC DNA]</scope>
    <source>
        <strain evidence="2">SORGH_AS_0422</strain>
    </source>
</reference>
<evidence type="ECO:0000313" key="1">
    <source>
        <dbReference type="EMBL" id="MDT3401196.1"/>
    </source>
</evidence>
<dbReference type="Proteomes" id="UP001258315">
    <property type="component" value="Unassembled WGS sequence"/>
</dbReference>
<name>A0ABU3GP05_9SPHI</name>
<proteinExistence type="predicted"/>
<protein>
    <recommendedName>
        <fullName evidence="3">Single-stranded DNA-binding protein</fullName>
    </recommendedName>
</protein>
<comment type="caution">
    <text evidence="1">The sequence shown here is derived from an EMBL/GenBank/DDBJ whole genome shotgun (WGS) entry which is preliminary data.</text>
</comment>
<evidence type="ECO:0008006" key="3">
    <source>
        <dbReference type="Google" id="ProtNLM"/>
    </source>
</evidence>
<keyword evidence="2" id="KW-1185">Reference proteome</keyword>